<name>A0A9P6UD43_9FUNG</name>
<dbReference type="Proteomes" id="UP000807716">
    <property type="component" value="Unassembled WGS sequence"/>
</dbReference>
<dbReference type="EMBL" id="JAAAJB010000006">
    <property type="protein sequence ID" value="KAG0270415.1"/>
    <property type="molecule type" value="Genomic_DNA"/>
</dbReference>
<comment type="caution">
    <text evidence="1">The sequence shown here is derived from an EMBL/GenBank/DDBJ whole genome shotgun (WGS) entry which is preliminary data.</text>
</comment>
<proteinExistence type="predicted"/>
<sequence>MPDFKGKVLYEVFTTKLNDYQIEAKDISGKGRIIFWPFNWIVCTQYPEADAPLYPEVVVKVGVVRYNEACPIKTVD</sequence>
<protein>
    <submittedName>
        <fullName evidence="1">Uncharacterized protein</fullName>
    </submittedName>
</protein>
<gene>
    <name evidence="1" type="ORF">DFQ27_007567</name>
</gene>
<dbReference type="AlphaFoldDB" id="A0A9P6UD43"/>
<keyword evidence="2" id="KW-1185">Reference proteome</keyword>
<evidence type="ECO:0000313" key="1">
    <source>
        <dbReference type="EMBL" id="KAG0270415.1"/>
    </source>
</evidence>
<evidence type="ECO:0000313" key="2">
    <source>
        <dbReference type="Proteomes" id="UP000807716"/>
    </source>
</evidence>
<accession>A0A9P6UD43</accession>
<organism evidence="1 2">
    <name type="scientific">Actinomortierella ambigua</name>
    <dbReference type="NCBI Taxonomy" id="1343610"/>
    <lineage>
        <taxon>Eukaryota</taxon>
        <taxon>Fungi</taxon>
        <taxon>Fungi incertae sedis</taxon>
        <taxon>Mucoromycota</taxon>
        <taxon>Mortierellomycotina</taxon>
        <taxon>Mortierellomycetes</taxon>
        <taxon>Mortierellales</taxon>
        <taxon>Mortierellaceae</taxon>
        <taxon>Actinomortierella</taxon>
    </lineage>
</organism>
<reference evidence="1" key="1">
    <citation type="journal article" date="2020" name="Fungal Divers.">
        <title>Resolving the Mortierellaceae phylogeny through synthesis of multi-gene phylogenetics and phylogenomics.</title>
        <authorList>
            <person name="Vandepol N."/>
            <person name="Liber J."/>
            <person name="Desiro A."/>
            <person name="Na H."/>
            <person name="Kennedy M."/>
            <person name="Barry K."/>
            <person name="Grigoriev I.V."/>
            <person name="Miller A.N."/>
            <person name="O'Donnell K."/>
            <person name="Stajich J.E."/>
            <person name="Bonito G."/>
        </authorList>
    </citation>
    <scope>NUCLEOTIDE SEQUENCE</scope>
    <source>
        <strain evidence="1">BC1065</strain>
    </source>
</reference>